<dbReference type="InterPro" id="IPR017553">
    <property type="entry name" value="3-hexulose-6-phosphate_synth"/>
</dbReference>
<evidence type="ECO:0000256" key="4">
    <source>
        <dbReference type="ARBA" id="ARBA00012890"/>
    </source>
</evidence>
<dbReference type="InterPro" id="IPR013785">
    <property type="entry name" value="Aldolase_TIM"/>
</dbReference>
<dbReference type="SMART" id="SM00934">
    <property type="entry name" value="OMPdecase"/>
    <property type="match status" value="1"/>
</dbReference>
<feature type="domain" description="Orotidine 5'-phosphate decarboxylase" evidence="8">
    <location>
        <begin position="2"/>
        <end position="203"/>
    </location>
</feature>
<dbReference type="EMBL" id="JXJQ01000011">
    <property type="protein sequence ID" value="KJY60479.1"/>
    <property type="molecule type" value="Genomic_DNA"/>
</dbReference>
<dbReference type="InterPro" id="IPR011060">
    <property type="entry name" value="RibuloseP-bd_barrel"/>
</dbReference>
<reference evidence="9 10" key="1">
    <citation type="submission" date="2015-01" db="EMBL/GenBank/DDBJ databases">
        <title>Comparative genomics of the lactic acid bacteria isolated from the honey bee gut.</title>
        <authorList>
            <person name="Ellegaard K.M."/>
            <person name="Tamarit D."/>
            <person name="Javelind E."/>
            <person name="Olofsson T."/>
            <person name="Andersson S.G."/>
            <person name="Vasquez A."/>
        </authorList>
    </citation>
    <scope>NUCLEOTIDE SEQUENCE [LARGE SCALE GENOMIC DNA]</scope>
    <source>
        <strain evidence="9 10">Bin4</strain>
    </source>
</reference>
<dbReference type="GO" id="GO:0019647">
    <property type="term" value="P:formaldehyde assimilation via ribulose monophosphate cycle"/>
    <property type="evidence" value="ECO:0007669"/>
    <property type="project" value="UniProtKB-UniPathway"/>
</dbReference>
<evidence type="ECO:0000256" key="3">
    <source>
        <dbReference type="ARBA" id="ARBA00006350"/>
    </source>
</evidence>
<dbReference type="GO" id="GO:0006207">
    <property type="term" value="P:'de novo' pyrimidine nucleobase biosynthetic process"/>
    <property type="evidence" value="ECO:0007669"/>
    <property type="project" value="InterPro"/>
</dbReference>
<dbReference type="NCBIfam" id="TIGR03128">
    <property type="entry name" value="RuMP_HxlA"/>
    <property type="match status" value="1"/>
</dbReference>
<dbReference type="GO" id="GO:0004590">
    <property type="term" value="F:orotidine-5'-phosphate decarboxylase activity"/>
    <property type="evidence" value="ECO:0007669"/>
    <property type="project" value="InterPro"/>
</dbReference>
<accession>A0A0F4LQB6</accession>
<dbReference type="FunFam" id="3.20.20.70:FF:000022">
    <property type="entry name" value="3-keto-L-gulonate-6-phosphate decarboxylase UlaD"/>
    <property type="match status" value="1"/>
</dbReference>
<protein>
    <recommendedName>
        <fullName evidence="4">3-hexulose-6-phosphate synthase</fullName>
        <ecNumber evidence="4">4.1.2.43</ecNumber>
    </recommendedName>
</protein>
<keyword evidence="5" id="KW-0554">One-carbon metabolism</keyword>
<dbReference type="PANTHER" id="PTHR35039">
    <property type="entry name" value="3-KETO-L-GULONATE-6-PHOSPHATE DECARBOXYLASE SGBH-RELATED"/>
    <property type="match status" value="1"/>
</dbReference>
<evidence type="ECO:0000259" key="8">
    <source>
        <dbReference type="SMART" id="SM00934"/>
    </source>
</evidence>
<comment type="caution">
    <text evidence="9">The sequence shown here is derived from an EMBL/GenBank/DDBJ whole genome shotgun (WGS) entry which is preliminary data.</text>
</comment>
<evidence type="ECO:0000256" key="7">
    <source>
        <dbReference type="ARBA" id="ARBA00023277"/>
    </source>
</evidence>
<dbReference type="PANTHER" id="PTHR35039:SF3">
    <property type="entry name" value="3-KETO-L-GULONATE-6-PHOSPHATE DECARBOXYLASE SGBH-RELATED"/>
    <property type="match status" value="1"/>
</dbReference>
<dbReference type="PATRIC" id="fig|1218492.5.peg.1664"/>
<sequence>MKLQVALDEVTLSEGINLIHQIENDVDIIEVGTPLVIREGMSAVRQFKQRFPTKEILADEKIVDGGAFEANLGFEAGADYVTVVSITDNLTIQSCIQAANARGKKTVVDLIGCPDLATRVSELEKMGAHMLSVHTGADQQAVGRRPLADLKVVQQFASNIAISVAGGINSQTIASYVALQPEVVIVGSGICKAANPTQAAHAIKQALN</sequence>
<evidence type="ECO:0000256" key="2">
    <source>
        <dbReference type="ARBA" id="ARBA00005014"/>
    </source>
</evidence>
<dbReference type="Gene3D" id="3.20.20.70">
    <property type="entry name" value="Aldolase class I"/>
    <property type="match status" value="1"/>
</dbReference>
<dbReference type="EC" id="4.1.2.43" evidence="4"/>
<dbReference type="RefSeq" id="WP_046317848.1">
    <property type="nucleotide sequence ID" value="NZ_JBHSZT010000003.1"/>
</dbReference>
<dbReference type="GO" id="GO:0043801">
    <property type="term" value="F:hexulose-6-phosphate synthase activity"/>
    <property type="evidence" value="ECO:0007669"/>
    <property type="project" value="UniProtKB-EC"/>
</dbReference>
<dbReference type="InterPro" id="IPR041710">
    <property type="entry name" value="HPS/KGPDC"/>
</dbReference>
<dbReference type="InterPro" id="IPR001754">
    <property type="entry name" value="OMPdeCOase_dom"/>
</dbReference>
<keyword evidence="6" id="KW-0456">Lyase</keyword>
<proteinExistence type="inferred from homology"/>
<dbReference type="AlphaFoldDB" id="A0A0F4LQB6"/>
<evidence type="ECO:0000256" key="6">
    <source>
        <dbReference type="ARBA" id="ARBA00023239"/>
    </source>
</evidence>
<name>A0A0F4LQB6_9LACO</name>
<evidence type="ECO:0000313" key="10">
    <source>
        <dbReference type="Proteomes" id="UP000033558"/>
    </source>
</evidence>
<dbReference type="STRING" id="1218492.JG30_16060"/>
<gene>
    <name evidence="9" type="ORF">JG30_16060</name>
</gene>
<dbReference type="UniPathway" id="UPA00294">
    <property type="reaction ID" value="UER00434"/>
</dbReference>
<dbReference type="GO" id="GO:0019854">
    <property type="term" value="P:L-ascorbic acid catabolic process"/>
    <property type="evidence" value="ECO:0007669"/>
    <property type="project" value="TreeGrafter"/>
</dbReference>
<evidence type="ECO:0000256" key="1">
    <source>
        <dbReference type="ARBA" id="ARBA00000718"/>
    </source>
</evidence>
<keyword evidence="7" id="KW-0119">Carbohydrate metabolism</keyword>
<dbReference type="Pfam" id="PF00215">
    <property type="entry name" value="OMPdecase"/>
    <property type="match status" value="1"/>
</dbReference>
<dbReference type="GO" id="GO:0033982">
    <property type="term" value="F:3-dehydro-L-gulonate-6-phosphate decarboxylase activity"/>
    <property type="evidence" value="ECO:0007669"/>
    <property type="project" value="TreeGrafter"/>
</dbReference>
<comment type="catalytic activity">
    <reaction evidence="1">
        <text>D-ribulose 5-phosphate + formaldehyde = D-arabino-hex-3-ulose 6-phosphate</text>
        <dbReference type="Rhea" id="RHEA:25201"/>
        <dbReference type="ChEBI" id="CHEBI:16842"/>
        <dbReference type="ChEBI" id="CHEBI:58121"/>
        <dbReference type="ChEBI" id="CHEBI:58542"/>
        <dbReference type="EC" id="4.1.2.43"/>
    </reaction>
</comment>
<dbReference type="Proteomes" id="UP000033558">
    <property type="component" value="Unassembled WGS sequence"/>
</dbReference>
<organism evidence="9 10">
    <name type="scientific">Bombilactobacillus mellifer</name>
    <dbReference type="NCBI Taxonomy" id="1218492"/>
    <lineage>
        <taxon>Bacteria</taxon>
        <taxon>Bacillati</taxon>
        <taxon>Bacillota</taxon>
        <taxon>Bacilli</taxon>
        <taxon>Lactobacillales</taxon>
        <taxon>Lactobacillaceae</taxon>
        <taxon>Bombilactobacillus</taxon>
    </lineage>
</organism>
<dbReference type="GO" id="GO:0006730">
    <property type="term" value="P:one-carbon metabolic process"/>
    <property type="evidence" value="ECO:0007669"/>
    <property type="project" value="UniProtKB-KW"/>
</dbReference>
<keyword evidence="10" id="KW-1185">Reference proteome</keyword>
<comment type="similarity">
    <text evidence="3">Belongs to the HPS/KGPDC family. HPS subfamily.</text>
</comment>
<dbReference type="OrthoDB" id="43475at2"/>
<evidence type="ECO:0000313" key="9">
    <source>
        <dbReference type="EMBL" id="KJY60479.1"/>
    </source>
</evidence>
<dbReference type="SUPFAM" id="SSF51366">
    <property type="entry name" value="Ribulose-phoshate binding barrel"/>
    <property type="match status" value="1"/>
</dbReference>
<evidence type="ECO:0000256" key="5">
    <source>
        <dbReference type="ARBA" id="ARBA00022563"/>
    </source>
</evidence>
<dbReference type="CDD" id="cd04726">
    <property type="entry name" value="KGPDC_HPS"/>
    <property type="match status" value="1"/>
</dbReference>
<dbReference type="HOGENOM" id="CLU_081825_1_0_9"/>
<comment type="pathway">
    <text evidence="2">One-carbon metabolism; formaldehyde assimilation via RuMP pathway; D-fructose 6-phosphate from D-ribulose 5-phosphate and formaldehyde: step 1/2.</text>
</comment>